<evidence type="ECO:0000313" key="1">
    <source>
        <dbReference type="EMBL" id="GAI34102.1"/>
    </source>
</evidence>
<protein>
    <submittedName>
        <fullName evidence="1">Uncharacterized protein</fullName>
    </submittedName>
</protein>
<sequence>MEIREKINNSKLRKESEEKSTPIVDLLLRKIKEISEKEKIGHTILTVCPNSLNVVKAALRAAKRAHAPIKFAATLNQVDIDGGYTTWTQYDLVRKIKEESYRIGYNGPIIVAVDHGGPWLFLQMRLIF</sequence>
<gene>
    <name evidence="1" type="ORF">S06H3_41832</name>
</gene>
<dbReference type="Pfam" id="PF08013">
    <property type="entry name" value="GatZ_KbaZ-like"/>
    <property type="match status" value="1"/>
</dbReference>
<accession>X1MR31</accession>
<dbReference type="AlphaFoldDB" id="X1MR31"/>
<dbReference type="Gene3D" id="3.20.20.70">
    <property type="entry name" value="Aldolase class I"/>
    <property type="match status" value="1"/>
</dbReference>
<dbReference type="InterPro" id="IPR012062">
    <property type="entry name" value="GatZ/KbaZ-like"/>
</dbReference>
<dbReference type="InterPro" id="IPR013785">
    <property type="entry name" value="Aldolase_TIM"/>
</dbReference>
<organism evidence="1">
    <name type="scientific">marine sediment metagenome</name>
    <dbReference type="NCBI Taxonomy" id="412755"/>
    <lineage>
        <taxon>unclassified sequences</taxon>
        <taxon>metagenomes</taxon>
        <taxon>ecological metagenomes</taxon>
    </lineage>
</organism>
<proteinExistence type="predicted"/>
<dbReference type="GO" id="GO:0005975">
    <property type="term" value="P:carbohydrate metabolic process"/>
    <property type="evidence" value="ECO:0007669"/>
    <property type="project" value="InterPro"/>
</dbReference>
<dbReference type="EMBL" id="BARV01025819">
    <property type="protein sequence ID" value="GAI34102.1"/>
    <property type="molecule type" value="Genomic_DNA"/>
</dbReference>
<comment type="caution">
    <text evidence="1">The sequence shown here is derived from an EMBL/GenBank/DDBJ whole genome shotgun (WGS) entry which is preliminary data.</text>
</comment>
<dbReference type="SUPFAM" id="SSF51569">
    <property type="entry name" value="Aldolase"/>
    <property type="match status" value="1"/>
</dbReference>
<name>X1MR31_9ZZZZ</name>
<reference evidence="1" key="1">
    <citation type="journal article" date="2014" name="Front. Microbiol.">
        <title>High frequency of phylogenetically diverse reductive dehalogenase-homologous genes in deep subseafloor sedimentary metagenomes.</title>
        <authorList>
            <person name="Kawai M."/>
            <person name="Futagami T."/>
            <person name="Toyoda A."/>
            <person name="Takaki Y."/>
            <person name="Nishi S."/>
            <person name="Hori S."/>
            <person name="Arai W."/>
            <person name="Tsubouchi T."/>
            <person name="Morono Y."/>
            <person name="Uchiyama I."/>
            <person name="Ito T."/>
            <person name="Fujiyama A."/>
            <person name="Inagaki F."/>
            <person name="Takami H."/>
        </authorList>
    </citation>
    <scope>NUCLEOTIDE SEQUENCE</scope>
    <source>
        <strain evidence="1">Expedition CK06-06</strain>
    </source>
</reference>